<dbReference type="PANTHER" id="PTHR38696:SF1">
    <property type="entry name" value="MEDIATOR OF RNA POLYMERASE II TRANSCRIPTION SUBUNIT 13"/>
    <property type="match status" value="1"/>
</dbReference>
<proteinExistence type="predicted"/>
<reference evidence="2" key="1">
    <citation type="submission" date="2022-11" db="UniProtKB">
        <authorList>
            <consortium name="WormBaseParasite"/>
        </authorList>
    </citation>
    <scope>IDENTIFICATION</scope>
</reference>
<dbReference type="WBParaSite" id="nRc.2.0.1.t27072-RA">
    <property type="protein sequence ID" value="nRc.2.0.1.t27072-RA"/>
    <property type="gene ID" value="nRc.2.0.1.g27072"/>
</dbReference>
<dbReference type="AlphaFoldDB" id="A0A915JLV8"/>
<accession>A0A915JLV8</accession>
<dbReference type="Proteomes" id="UP000887565">
    <property type="component" value="Unplaced"/>
</dbReference>
<protein>
    <submittedName>
        <fullName evidence="2">Fungal-type protein kinase domain-containing protein</fullName>
    </submittedName>
</protein>
<dbReference type="PANTHER" id="PTHR38696">
    <property type="entry name" value="MEDIATOR OF RNA POLYMERASE II TRANSCRIPTION SUBUNIT 13"/>
    <property type="match status" value="1"/>
</dbReference>
<organism evidence="1 2">
    <name type="scientific">Romanomermis culicivorax</name>
    <name type="common">Nematode worm</name>
    <dbReference type="NCBI Taxonomy" id="13658"/>
    <lineage>
        <taxon>Eukaryota</taxon>
        <taxon>Metazoa</taxon>
        <taxon>Ecdysozoa</taxon>
        <taxon>Nematoda</taxon>
        <taxon>Enoplea</taxon>
        <taxon>Dorylaimia</taxon>
        <taxon>Mermithida</taxon>
        <taxon>Mermithoidea</taxon>
        <taxon>Mermithidae</taxon>
        <taxon>Romanomermis</taxon>
    </lineage>
</organism>
<sequence length="169" mass="18767">MFFRKTPSTPTHTTAPPSIVCLSLSSRDSLQLIKGPRHLWRPLLDAVNSANSGPDVTIKDLDHQNLEIKLNGWPWENASLSEGVEARKILLAVFKTFDKMGYHFYGTANLKGKADSLFFIYDESFPGPGGSKHARLWCYVLAYAYVGTLLQRGPGLDTMGVPYPSSSYK</sequence>
<evidence type="ECO:0000313" key="2">
    <source>
        <dbReference type="WBParaSite" id="nRc.2.0.1.t27072-RA"/>
    </source>
</evidence>
<evidence type="ECO:0000313" key="1">
    <source>
        <dbReference type="Proteomes" id="UP000887565"/>
    </source>
</evidence>
<name>A0A915JLV8_ROMCU</name>
<keyword evidence="1" id="KW-1185">Reference proteome</keyword>